<dbReference type="Gene3D" id="3.80.10.10">
    <property type="entry name" value="Ribonuclease Inhibitor"/>
    <property type="match status" value="1"/>
</dbReference>
<dbReference type="EMBL" id="GL945443">
    <property type="protein sequence ID" value="EGO19572.1"/>
    <property type="molecule type" value="Genomic_DNA"/>
</dbReference>
<dbReference type="Gene3D" id="1.20.1280.50">
    <property type="match status" value="1"/>
</dbReference>
<dbReference type="OrthoDB" id="2269034at2759"/>
<evidence type="ECO:0000313" key="2">
    <source>
        <dbReference type="EMBL" id="EGO19572.1"/>
    </source>
</evidence>
<keyword evidence="1" id="KW-0175">Coiled coil</keyword>
<dbReference type="KEGG" id="sla:SERLADRAFT_443041"/>
<reference evidence="2" key="1">
    <citation type="submission" date="2011-04" db="EMBL/GenBank/DDBJ databases">
        <title>Evolution of plant cell wall degrading machinery underlies the functional diversity of forest fungi.</title>
        <authorList>
            <consortium name="US DOE Joint Genome Institute (JGI-PGF)"/>
            <person name="Eastwood D.C."/>
            <person name="Floudas D."/>
            <person name="Binder M."/>
            <person name="Majcherczyk A."/>
            <person name="Schneider P."/>
            <person name="Aerts A."/>
            <person name="Asiegbu F.O."/>
            <person name="Baker S.E."/>
            <person name="Barry K."/>
            <person name="Bendiksby M."/>
            <person name="Blumentritt M."/>
            <person name="Coutinho P.M."/>
            <person name="Cullen D."/>
            <person name="Cullen D."/>
            <person name="Gathman A."/>
            <person name="Goodell B."/>
            <person name="Henrissat B."/>
            <person name="Ihrmark K."/>
            <person name="Kauserud H."/>
            <person name="Kohler A."/>
            <person name="LaButti K."/>
            <person name="Lapidus A."/>
            <person name="Lavin J.L."/>
            <person name="Lee Y.-H."/>
            <person name="Lindquist E."/>
            <person name="Lilly W."/>
            <person name="Lucas S."/>
            <person name="Morin E."/>
            <person name="Murat C."/>
            <person name="Oguiza J.A."/>
            <person name="Park J."/>
            <person name="Pisabarro A.G."/>
            <person name="Riley R."/>
            <person name="Rosling A."/>
            <person name="Salamov A."/>
            <person name="Schmidt O."/>
            <person name="Schmutz J."/>
            <person name="Skrede I."/>
            <person name="Stenlid J."/>
            <person name="Wiebenga A."/>
            <person name="Xie X."/>
            <person name="Kues U."/>
            <person name="Hibbett D.S."/>
            <person name="Hoffmeister D."/>
            <person name="Hogberg N."/>
            <person name="Martin F."/>
            <person name="Grigoriev I.V."/>
            <person name="Watkinson S.C."/>
        </authorList>
    </citation>
    <scope>NUCLEOTIDE SEQUENCE</scope>
    <source>
        <strain evidence="2">S7.9</strain>
    </source>
</reference>
<accession>F8PBD2</accession>
<proteinExistence type="predicted"/>
<dbReference type="HOGENOM" id="CLU_018544_12_2_1"/>
<dbReference type="Proteomes" id="UP000008064">
    <property type="component" value="Unassembled WGS sequence"/>
</dbReference>
<gene>
    <name evidence="2" type="ORF">SERLADRAFT_443041</name>
</gene>
<dbReference type="AlphaFoldDB" id="F8PBD2"/>
<dbReference type="InterPro" id="IPR032675">
    <property type="entry name" value="LRR_dom_sf"/>
</dbReference>
<feature type="coiled-coil region" evidence="1">
    <location>
        <begin position="49"/>
        <end position="83"/>
    </location>
</feature>
<dbReference type="GeneID" id="18815837"/>
<sequence>MSSQKMLDVPNPKDWKSSSIKDKLGTNYVPSVSQVKDIKAQIAESRVSLSAKRAAIARHRKMLKQLESEEADARKYVEDCEALLTPARRMPPEVITNIFKYCLPSEGSRPSTSDAPLLLSRICSHWRQVVLSTPHLWSALNLHLPARIRDWDATLVSHVAALSFWLDHLGSHPLKLSIAHDAHPSISISTTEQETFMLSSVPYKMLSACIESSCHRLLTLSVIMPASFFSLFRQLAVQPLPRLEEISLHPTDRSLSPGHLLLINFCNADRLYSLSTSIPLYRIADINVPWHQLTRLRLQDHYPDQSSLSLNDYFSILQHCTQVEQCVLRVFDGLFHRPQALLVIPSLLDFRLSVVMFTQSPDSRLAHFLSTLVFPHLQRLHIGCNIIPRPLHIPPGLCLLELSPFLLRTRRQLQSLTLEYMNVSSSQIFACCSILPQLTYMKFLSSIALRTDDEIIQALTPVDGIPVICPKLKALEVGFGDPFESVPLLEMISARRRQSSDQEAAVVALESLTIVLYRSCFVRVMPSDAGMETRMTRYKSRLRMALAGGTADIIWNHI</sequence>
<organism>
    <name type="scientific">Serpula lacrymans var. lacrymans (strain S7.9)</name>
    <name type="common">Dry rot fungus</name>
    <dbReference type="NCBI Taxonomy" id="578457"/>
    <lineage>
        <taxon>Eukaryota</taxon>
        <taxon>Fungi</taxon>
        <taxon>Dikarya</taxon>
        <taxon>Basidiomycota</taxon>
        <taxon>Agaricomycotina</taxon>
        <taxon>Agaricomycetes</taxon>
        <taxon>Agaricomycetidae</taxon>
        <taxon>Boletales</taxon>
        <taxon>Coniophorineae</taxon>
        <taxon>Serpulaceae</taxon>
        <taxon>Serpula</taxon>
    </lineage>
</organism>
<protein>
    <submittedName>
        <fullName evidence="2">Uncharacterized protein</fullName>
    </submittedName>
</protein>
<evidence type="ECO:0000256" key="1">
    <source>
        <dbReference type="SAM" id="Coils"/>
    </source>
</evidence>
<dbReference type="RefSeq" id="XP_007323705.1">
    <property type="nucleotide sequence ID" value="XM_007323643.1"/>
</dbReference>
<name>F8PBD2_SERL9</name>